<evidence type="ECO:0000313" key="2">
    <source>
        <dbReference type="EMBL" id="KKL66592.1"/>
    </source>
</evidence>
<dbReference type="SUPFAM" id="SSF53706">
    <property type="entry name" value="Formate dehydrogenase/DMSO reductase, domains 1-3"/>
    <property type="match status" value="1"/>
</dbReference>
<dbReference type="SUPFAM" id="SSF50692">
    <property type="entry name" value="ADC-like"/>
    <property type="match status" value="1"/>
</dbReference>
<dbReference type="Pfam" id="PF01568">
    <property type="entry name" value="Molydop_binding"/>
    <property type="match status" value="1"/>
</dbReference>
<feature type="non-terminal residue" evidence="2">
    <location>
        <position position="269"/>
    </location>
</feature>
<sequence length="269" mass="30452">MNVTLGDRAVEPAGESKSEWDIFKLLSEKVAERAKERGFESYRDGTGKERRLDTLAEEWTLDGAIEDEEAMADEMLRDCAFIGTLPPDTTLPALREKGTIRFTNWGLTSMALGQASELRPNETHAPFRLHVEKGEPYPTLTRRAQFYIEHPWFMEADEALPRHKEPPKMGGDYPLHLTSGHIRHSIHAMNMTNPVLLETHRGHPSCFLSPQDAAARGLADDEEVRVHNDFGSYRVYVKIASSVRPGQIILYNGWEAFMHPGWRGGNEVE</sequence>
<organism evidence="2">
    <name type="scientific">marine sediment metagenome</name>
    <dbReference type="NCBI Taxonomy" id="412755"/>
    <lineage>
        <taxon>unclassified sequences</taxon>
        <taxon>metagenomes</taxon>
        <taxon>ecological metagenomes</taxon>
    </lineage>
</organism>
<proteinExistence type="predicted"/>
<protein>
    <recommendedName>
        <fullName evidence="1">Molybdopterin dinucleotide-binding domain-containing protein</fullName>
    </recommendedName>
</protein>
<reference evidence="2" key="1">
    <citation type="journal article" date="2015" name="Nature">
        <title>Complex archaea that bridge the gap between prokaryotes and eukaryotes.</title>
        <authorList>
            <person name="Spang A."/>
            <person name="Saw J.H."/>
            <person name="Jorgensen S.L."/>
            <person name="Zaremba-Niedzwiedzka K."/>
            <person name="Martijn J."/>
            <person name="Lind A.E."/>
            <person name="van Eijk R."/>
            <person name="Schleper C."/>
            <person name="Guy L."/>
            <person name="Ettema T.J."/>
        </authorList>
    </citation>
    <scope>NUCLEOTIDE SEQUENCE</scope>
</reference>
<comment type="caution">
    <text evidence="2">The sequence shown here is derived from an EMBL/GenBank/DDBJ whole genome shotgun (WGS) entry which is preliminary data.</text>
</comment>
<name>A0A0F9GTX9_9ZZZZ</name>
<dbReference type="PANTHER" id="PTHR43105:SF2">
    <property type="entry name" value="RESPIRATORY NITRATE REDUCTASE 2 ALPHA CHAIN"/>
    <property type="match status" value="1"/>
</dbReference>
<evidence type="ECO:0000259" key="1">
    <source>
        <dbReference type="Pfam" id="PF01568"/>
    </source>
</evidence>
<dbReference type="GO" id="GO:0016020">
    <property type="term" value="C:membrane"/>
    <property type="evidence" value="ECO:0007669"/>
    <property type="project" value="TreeGrafter"/>
</dbReference>
<dbReference type="InterPro" id="IPR006657">
    <property type="entry name" value="MoPterin_dinucl-bd_dom"/>
</dbReference>
<dbReference type="PANTHER" id="PTHR43105">
    <property type="entry name" value="RESPIRATORY NITRATE REDUCTASE"/>
    <property type="match status" value="1"/>
</dbReference>
<dbReference type="GO" id="GO:0016491">
    <property type="term" value="F:oxidoreductase activity"/>
    <property type="evidence" value="ECO:0007669"/>
    <property type="project" value="InterPro"/>
</dbReference>
<dbReference type="InterPro" id="IPR050123">
    <property type="entry name" value="Prok_molybdopt-oxidoreductase"/>
</dbReference>
<dbReference type="GO" id="GO:0043546">
    <property type="term" value="F:molybdopterin cofactor binding"/>
    <property type="evidence" value="ECO:0007669"/>
    <property type="project" value="InterPro"/>
</dbReference>
<gene>
    <name evidence="2" type="ORF">LCGC14_2143420</name>
</gene>
<dbReference type="AlphaFoldDB" id="A0A0F9GTX9"/>
<accession>A0A0F9GTX9</accession>
<dbReference type="InterPro" id="IPR009010">
    <property type="entry name" value="Asp_de-COase-like_dom_sf"/>
</dbReference>
<feature type="domain" description="Molybdopterin dinucleotide-binding" evidence="1">
    <location>
        <begin position="175"/>
        <end position="256"/>
    </location>
</feature>
<dbReference type="EMBL" id="LAZR01027153">
    <property type="protein sequence ID" value="KKL66592.1"/>
    <property type="molecule type" value="Genomic_DNA"/>
</dbReference>
<dbReference type="Gene3D" id="3.40.50.12440">
    <property type="match status" value="1"/>
</dbReference>